<name>A0ABV7ELW5_9GAMM</name>
<evidence type="ECO:0000256" key="3">
    <source>
        <dbReference type="PROSITE-ProRule" id="PRU01106"/>
    </source>
</evidence>
<dbReference type="Pfam" id="PF03061">
    <property type="entry name" value="4HBT"/>
    <property type="match status" value="1"/>
</dbReference>
<dbReference type="PANTHER" id="PTHR11049">
    <property type="entry name" value="ACYL COENZYME A THIOESTER HYDROLASE"/>
    <property type="match status" value="1"/>
</dbReference>
<evidence type="ECO:0000259" key="5">
    <source>
        <dbReference type="PROSITE" id="PS51770"/>
    </source>
</evidence>
<evidence type="ECO:0000313" key="6">
    <source>
        <dbReference type="EMBL" id="MFC3103704.1"/>
    </source>
</evidence>
<feature type="region of interest" description="Disordered" evidence="4">
    <location>
        <begin position="113"/>
        <end position="162"/>
    </location>
</feature>
<dbReference type="InterPro" id="IPR006683">
    <property type="entry name" value="Thioestr_dom"/>
</dbReference>
<dbReference type="RefSeq" id="WP_380689209.1">
    <property type="nucleotide sequence ID" value="NZ_JBHRSS010000003.1"/>
</dbReference>
<dbReference type="PROSITE" id="PS51770">
    <property type="entry name" value="HOTDOG_ACOT"/>
    <property type="match status" value="1"/>
</dbReference>
<dbReference type="Gene3D" id="3.10.129.10">
    <property type="entry name" value="Hotdog Thioesterase"/>
    <property type="match status" value="1"/>
</dbReference>
<dbReference type="SUPFAM" id="SSF54637">
    <property type="entry name" value="Thioesterase/thiol ester dehydrase-isomerase"/>
    <property type="match status" value="1"/>
</dbReference>
<accession>A0ABV7ELW5</accession>
<feature type="compositionally biased region" description="Basic and acidic residues" evidence="4">
    <location>
        <begin position="127"/>
        <end position="146"/>
    </location>
</feature>
<dbReference type="InterPro" id="IPR029069">
    <property type="entry name" value="HotDog_dom_sf"/>
</dbReference>
<dbReference type="EMBL" id="JBHRSS010000003">
    <property type="protein sequence ID" value="MFC3103704.1"/>
    <property type="molecule type" value="Genomic_DNA"/>
</dbReference>
<evidence type="ECO:0000256" key="4">
    <source>
        <dbReference type="SAM" id="MobiDB-lite"/>
    </source>
</evidence>
<evidence type="ECO:0000256" key="1">
    <source>
        <dbReference type="ARBA" id="ARBA00010458"/>
    </source>
</evidence>
<evidence type="ECO:0000313" key="7">
    <source>
        <dbReference type="Proteomes" id="UP001595462"/>
    </source>
</evidence>
<sequence>MVREHIYKVFPNDMNANATVFGGMIMATMDRISLVVAERHSGRVCVTASVDDVHFMAPARTGDTLIFSAVCNRAWDTSMEIGCRVIAEDSYTRRRRHVVSAYSTFVALDDDHKPARIPPIAPETGQEQDRFEEAGLRRETRLEHAARIRARRSEHHDDAERD</sequence>
<dbReference type="GO" id="GO:0047617">
    <property type="term" value="F:fatty acyl-CoA hydrolase activity"/>
    <property type="evidence" value="ECO:0007669"/>
    <property type="project" value="UniProtKB-EC"/>
</dbReference>
<reference evidence="7" key="1">
    <citation type="journal article" date="2019" name="Int. J. Syst. Evol. Microbiol.">
        <title>The Global Catalogue of Microorganisms (GCM) 10K type strain sequencing project: providing services to taxonomists for standard genome sequencing and annotation.</title>
        <authorList>
            <consortium name="The Broad Institute Genomics Platform"/>
            <consortium name="The Broad Institute Genome Sequencing Center for Infectious Disease"/>
            <person name="Wu L."/>
            <person name="Ma J."/>
        </authorList>
    </citation>
    <scope>NUCLEOTIDE SEQUENCE [LARGE SCALE GENOMIC DNA]</scope>
    <source>
        <strain evidence="7">KCTC 52640</strain>
    </source>
</reference>
<evidence type="ECO:0000256" key="2">
    <source>
        <dbReference type="ARBA" id="ARBA00022801"/>
    </source>
</evidence>
<feature type="domain" description="HotDog ACOT-type" evidence="5">
    <location>
        <begin position="1"/>
        <end position="111"/>
    </location>
</feature>
<dbReference type="PANTHER" id="PTHR11049:SF16">
    <property type="entry name" value="PROTEIN VDLD"/>
    <property type="match status" value="1"/>
</dbReference>
<dbReference type="EC" id="3.1.2.20" evidence="6"/>
<comment type="similarity">
    <text evidence="1">Belongs to the acyl coenzyme A hydrolase family.</text>
</comment>
<keyword evidence="7" id="KW-1185">Reference proteome</keyword>
<keyword evidence="2 3" id="KW-0378">Hydrolase</keyword>
<dbReference type="InterPro" id="IPR033120">
    <property type="entry name" value="HOTDOG_ACOT"/>
</dbReference>
<proteinExistence type="inferred from homology"/>
<dbReference type="CDD" id="cd03442">
    <property type="entry name" value="BFIT_BACH"/>
    <property type="match status" value="1"/>
</dbReference>
<organism evidence="6 7">
    <name type="scientific">Salinisphaera aquimarina</name>
    <dbReference type="NCBI Taxonomy" id="2094031"/>
    <lineage>
        <taxon>Bacteria</taxon>
        <taxon>Pseudomonadati</taxon>
        <taxon>Pseudomonadota</taxon>
        <taxon>Gammaproteobacteria</taxon>
        <taxon>Salinisphaerales</taxon>
        <taxon>Salinisphaeraceae</taxon>
        <taxon>Salinisphaera</taxon>
    </lineage>
</organism>
<dbReference type="InterPro" id="IPR040170">
    <property type="entry name" value="Cytosol_ACT"/>
</dbReference>
<comment type="caution">
    <text evidence="6">The sequence shown here is derived from an EMBL/GenBank/DDBJ whole genome shotgun (WGS) entry which is preliminary data.</text>
</comment>
<protein>
    <submittedName>
        <fullName evidence="6">Acyl-CoA thioesterase</fullName>
        <ecNumber evidence="6">3.1.2.20</ecNumber>
    </submittedName>
</protein>
<gene>
    <name evidence="6" type="ORF">ACFOSU_07350</name>
</gene>
<dbReference type="Proteomes" id="UP001595462">
    <property type="component" value="Unassembled WGS sequence"/>
</dbReference>